<keyword evidence="1" id="KW-0966">Cell projection</keyword>
<evidence type="ECO:0000313" key="2">
    <source>
        <dbReference type="Proteomes" id="UP000294545"/>
    </source>
</evidence>
<organism evidence="1 2">
    <name type="scientific">Natranaerovirga hydrolytica</name>
    <dbReference type="NCBI Taxonomy" id="680378"/>
    <lineage>
        <taxon>Bacteria</taxon>
        <taxon>Bacillati</taxon>
        <taxon>Bacillota</taxon>
        <taxon>Clostridia</taxon>
        <taxon>Lachnospirales</taxon>
        <taxon>Natranaerovirgaceae</taxon>
        <taxon>Natranaerovirga</taxon>
    </lineage>
</organism>
<protein>
    <submittedName>
        <fullName evidence="1">Flagellar operon protein (TIGR03826 family)</fullName>
    </submittedName>
</protein>
<accession>A0A4R1MLH0</accession>
<dbReference type="OrthoDB" id="1739831at2"/>
<dbReference type="RefSeq" id="WP_132282281.1">
    <property type="nucleotide sequence ID" value="NZ_SMGQ01000012.1"/>
</dbReference>
<dbReference type="Proteomes" id="UP000294545">
    <property type="component" value="Unassembled WGS sequence"/>
</dbReference>
<gene>
    <name evidence="1" type="ORF">EDC19_1568</name>
</gene>
<keyword evidence="1" id="KW-0969">Cilium</keyword>
<name>A0A4R1MLH0_9FIRM</name>
<keyword evidence="2" id="KW-1185">Reference proteome</keyword>
<sequence length="140" mass="16447">MEVRNCNSCGRIYNYIGGMPVCPICRNELEEKFQQVKKYIREHPYAQIYDVSEENGVSINQIKQWIREERLTFSKESDVGIDCENCGTMIKTGKYCNSCKVEMVNTFTSAYNTNTIQEDGTKKDTKTRMRYFNQDKLKKY</sequence>
<dbReference type="EMBL" id="SMGQ01000012">
    <property type="protein sequence ID" value="TCK93375.1"/>
    <property type="molecule type" value="Genomic_DNA"/>
</dbReference>
<keyword evidence="1" id="KW-0282">Flagellum</keyword>
<reference evidence="1 2" key="1">
    <citation type="submission" date="2019-03" db="EMBL/GenBank/DDBJ databases">
        <title>Genomic Encyclopedia of Type Strains, Phase IV (KMG-IV): sequencing the most valuable type-strain genomes for metagenomic binning, comparative biology and taxonomic classification.</title>
        <authorList>
            <person name="Goeker M."/>
        </authorList>
    </citation>
    <scope>NUCLEOTIDE SEQUENCE [LARGE SCALE GENOMIC DNA]</scope>
    <source>
        <strain evidence="1 2">DSM 24176</strain>
    </source>
</reference>
<proteinExistence type="predicted"/>
<comment type="caution">
    <text evidence="1">The sequence shown here is derived from an EMBL/GenBank/DDBJ whole genome shotgun (WGS) entry which is preliminary data.</text>
</comment>
<evidence type="ECO:0000313" key="1">
    <source>
        <dbReference type="EMBL" id="TCK93375.1"/>
    </source>
</evidence>
<dbReference type="AlphaFoldDB" id="A0A4R1MLH0"/>